<dbReference type="PIRSF" id="PIRSF038984">
    <property type="entry name" value="FAD_binding_protein"/>
    <property type="match status" value="1"/>
</dbReference>
<dbReference type="Pfam" id="PF21688">
    <property type="entry name" value="FAD-depend_C"/>
    <property type="match status" value="1"/>
</dbReference>
<keyword evidence="5" id="KW-1185">Reference proteome</keyword>
<dbReference type="PANTHER" id="PTHR42842:SF3">
    <property type="entry name" value="FAD_NAD(P)-BINDING OXIDOREDUCTASE FAMILY PROTEIN"/>
    <property type="match status" value="1"/>
</dbReference>
<dbReference type="RefSeq" id="WP_009519052.1">
    <property type="nucleotide sequence ID" value="NZ_CCAE010000045.1"/>
</dbReference>
<evidence type="ECO:0000259" key="2">
    <source>
        <dbReference type="Pfam" id="PF01494"/>
    </source>
</evidence>
<feature type="region of interest" description="Disordered" evidence="1">
    <location>
        <begin position="551"/>
        <end position="572"/>
    </location>
</feature>
<dbReference type="EMBL" id="CCAE010000045">
    <property type="protein sequence ID" value="CDN89509.1"/>
    <property type="molecule type" value="Genomic_DNA"/>
</dbReference>
<sequence>MIRIAELKLPLAELPAEERRAADAPAETEADRAPPPHPVDALTRLAAQALGVDPADIATLTVFKRSFDARTAELLAVYIVDVELADPAAEAELLTRHAKHPHVRPTPDMSWSAPGHAPEGFPRTEDERPVVVGFGPCGLFAALALAQMGFKPIVLERGKPVRERTQDTWGLWRRRALNPQSNVQFGEGGAGLFSDGKLYSQIKDPRFLGRKVMREFVEAGAPEEILTTAHPHIGTFKLVKVVEAMREKIRALGGEIRFQHQLTGLITEGEGAERRVRALRVHRLDTDEAIEVPARHLVLALGHSSRDTFAWLWDLGVAMEAKPFSVGFRIEHPQSLIDRARWGRHAGHPLLGAADYKLVHHAKNGRAVYSFCMCPGGTVVAATSEPGRVVTNGMSQYSRAERNANSGLVVGIEPSDYPQTFPQDTPLWTAAFGEADGARYAAQAEALRAQGRHHPLAGVVLQRQLESRAYELGGRDYSAPGQRVGDFLAAQPSTALGEVEPSYRPGIHLTDLAPSLPTYAIEAIREALPVFGRQIRGYDLPDALLTGVETRTSSPLRLDRDETLQSPNTRGLYPAGEGAGYAGGILSAGVDGLKVAEALARELLGQPPVGAFTKSDKTGTPA</sequence>
<dbReference type="Pfam" id="PF01494">
    <property type="entry name" value="FAD_binding_3"/>
    <property type="match status" value="1"/>
</dbReference>
<feature type="region of interest" description="Disordered" evidence="1">
    <location>
        <begin position="100"/>
        <end position="124"/>
    </location>
</feature>
<dbReference type="InterPro" id="IPR036188">
    <property type="entry name" value="FAD/NAD-bd_sf"/>
</dbReference>
<evidence type="ECO:0000259" key="3">
    <source>
        <dbReference type="Pfam" id="PF21688"/>
    </source>
</evidence>
<evidence type="ECO:0000256" key="1">
    <source>
        <dbReference type="SAM" id="MobiDB-lite"/>
    </source>
</evidence>
<dbReference type="Gene3D" id="3.30.70.2700">
    <property type="match status" value="1"/>
</dbReference>
<dbReference type="Gene3D" id="3.50.50.60">
    <property type="entry name" value="FAD/NAD(P)-binding domain"/>
    <property type="match status" value="2"/>
</dbReference>
<dbReference type="InterPro" id="IPR049516">
    <property type="entry name" value="FAD-depend_C"/>
</dbReference>
<organism evidence="4 5">
    <name type="scientific">Hydrogenophaga intermedia</name>
    <dbReference type="NCBI Taxonomy" id="65786"/>
    <lineage>
        <taxon>Bacteria</taxon>
        <taxon>Pseudomonadati</taxon>
        <taxon>Pseudomonadota</taxon>
        <taxon>Betaproteobacteria</taxon>
        <taxon>Burkholderiales</taxon>
        <taxon>Comamonadaceae</taxon>
        <taxon>Hydrogenophaga</taxon>
    </lineage>
</organism>
<evidence type="ECO:0000313" key="5">
    <source>
        <dbReference type="Proteomes" id="UP000028878"/>
    </source>
</evidence>
<reference evidence="5" key="1">
    <citation type="submission" date="2014-02" db="EMBL/GenBank/DDBJ databases">
        <authorList>
            <person name="Gan H."/>
        </authorList>
    </citation>
    <scope>NUCLEOTIDE SEQUENCE [LARGE SCALE GENOMIC DNA]</scope>
    <source>
        <strain evidence="5">S1</strain>
    </source>
</reference>
<feature type="domain" description="FAD-dependent protein C-terminal" evidence="3">
    <location>
        <begin position="323"/>
        <end position="552"/>
    </location>
</feature>
<dbReference type="PANTHER" id="PTHR42842">
    <property type="entry name" value="FAD/NAD(P)-BINDING OXIDOREDUCTASE"/>
    <property type="match status" value="1"/>
</dbReference>
<gene>
    <name evidence="4" type="ORF">BN948_03948</name>
</gene>
<proteinExistence type="predicted"/>
<dbReference type="SUPFAM" id="SSF51905">
    <property type="entry name" value="FAD/NAD(P)-binding domain"/>
    <property type="match status" value="1"/>
</dbReference>
<dbReference type="GO" id="GO:0071949">
    <property type="term" value="F:FAD binding"/>
    <property type="evidence" value="ECO:0007669"/>
    <property type="project" value="InterPro"/>
</dbReference>
<dbReference type="InterPro" id="IPR002938">
    <property type="entry name" value="FAD-bd"/>
</dbReference>
<feature type="region of interest" description="Disordered" evidence="1">
    <location>
        <begin position="16"/>
        <end position="36"/>
    </location>
</feature>
<dbReference type="Proteomes" id="UP000028878">
    <property type="component" value="Unassembled WGS sequence"/>
</dbReference>
<dbReference type="InterPro" id="IPR028348">
    <property type="entry name" value="FAD-binding_protein"/>
</dbReference>
<protein>
    <submittedName>
        <fullName evidence="4">FAD dependent oxidoreductase</fullName>
    </submittedName>
</protein>
<feature type="domain" description="FAD-binding" evidence="2">
    <location>
        <begin position="130"/>
        <end position="305"/>
    </location>
</feature>
<dbReference type="AlphaFoldDB" id="A0A1L1PP47"/>
<name>A0A1L1PP47_HYDIT</name>
<accession>A0A1L1PP47</accession>
<reference evidence="5" key="2">
    <citation type="submission" date="2014-11" db="EMBL/GenBank/DDBJ databases">
        <title>Draft genome sequence of Hydrogenophaga intermedia S1.</title>
        <authorList>
            <person name="Gan H.M."/>
            <person name="Chew T.H."/>
            <person name="Stolz A."/>
        </authorList>
    </citation>
    <scope>NUCLEOTIDE SEQUENCE [LARGE SCALE GENOMIC DNA]</scope>
    <source>
        <strain evidence="5">S1</strain>
    </source>
</reference>
<evidence type="ECO:0000313" key="4">
    <source>
        <dbReference type="EMBL" id="CDN89509.1"/>
    </source>
</evidence>